<proteinExistence type="predicted"/>
<sequence>MAKWPVFLEIKKLPKGRVFGIMEIMNKFESAYTGKLIEEEVFGGLDRERVGVLNDIGKTYLPYRQAMEIVKKMQPFDPSDPEPLFANDLHATIAEGLKLDDYDRLKFFTALNSHLDFFHGVDAFFELTLEDGKKIVITLDITQNVSSKDTCKADVLILMPDQGLDPQDDRKMYTDKIKQTAEEIVAIIKSKAD</sequence>
<dbReference type="Proteomes" id="UP000231480">
    <property type="component" value="Unassembled WGS sequence"/>
</dbReference>
<evidence type="ECO:0000313" key="2">
    <source>
        <dbReference type="Proteomes" id="UP000231480"/>
    </source>
</evidence>
<name>A0A2G9YDB8_9BACT</name>
<evidence type="ECO:0000313" key="1">
    <source>
        <dbReference type="EMBL" id="PIP17228.1"/>
    </source>
</evidence>
<dbReference type="AlphaFoldDB" id="A0A2G9YDB8"/>
<reference evidence="1 2" key="1">
    <citation type="submission" date="2017-09" db="EMBL/GenBank/DDBJ databases">
        <title>Depth-based differentiation of microbial function through sediment-hosted aquifers and enrichment of novel symbionts in the deep terrestrial subsurface.</title>
        <authorList>
            <person name="Probst A.J."/>
            <person name="Ladd B."/>
            <person name="Jarett J.K."/>
            <person name="Geller-Mcgrath D.E."/>
            <person name="Sieber C.M."/>
            <person name="Emerson J.B."/>
            <person name="Anantharaman K."/>
            <person name="Thomas B.C."/>
            <person name="Malmstrom R."/>
            <person name="Stieglmeier M."/>
            <person name="Klingl A."/>
            <person name="Woyke T."/>
            <person name="Ryan C.M."/>
            <person name="Banfield J.F."/>
        </authorList>
    </citation>
    <scope>NUCLEOTIDE SEQUENCE [LARGE SCALE GENOMIC DNA]</scope>
    <source>
        <strain evidence="1">CG23_combo_of_CG06-09_8_20_14_all_37_13</strain>
    </source>
</reference>
<accession>A0A2G9YDB8</accession>
<comment type="caution">
    <text evidence="1">The sequence shown here is derived from an EMBL/GenBank/DDBJ whole genome shotgun (WGS) entry which is preliminary data.</text>
</comment>
<organism evidence="1 2">
    <name type="scientific">Candidatus Portnoybacteria bacterium CG23_combo_of_CG06-09_8_20_14_all_37_13</name>
    <dbReference type="NCBI Taxonomy" id="1974819"/>
    <lineage>
        <taxon>Bacteria</taxon>
        <taxon>Candidatus Portnoyibacteriota</taxon>
    </lineage>
</organism>
<protein>
    <submittedName>
        <fullName evidence="1">Uncharacterized protein</fullName>
    </submittedName>
</protein>
<dbReference type="EMBL" id="PCRH01000023">
    <property type="protein sequence ID" value="PIP17228.1"/>
    <property type="molecule type" value="Genomic_DNA"/>
</dbReference>
<gene>
    <name evidence="1" type="ORF">COX44_01010</name>
</gene>